<keyword evidence="1 4" id="KW-0547">Nucleotide-binding</keyword>
<dbReference type="InterPro" id="IPR027417">
    <property type="entry name" value="P-loop_NTPase"/>
</dbReference>
<evidence type="ECO:0000256" key="3">
    <source>
        <dbReference type="ARBA" id="ARBA00023134"/>
    </source>
</evidence>
<dbReference type="SUPFAM" id="SSF52540">
    <property type="entry name" value="P-loop containing nucleoside triphosphate hydrolases"/>
    <property type="match status" value="1"/>
</dbReference>
<feature type="binding site" evidence="4">
    <location>
        <begin position="69"/>
        <end position="72"/>
    </location>
    <ligand>
        <name>GTP</name>
        <dbReference type="ChEBI" id="CHEBI:37565"/>
    </ligand>
</feature>
<keyword evidence="2 4" id="KW-0067">ATP-binding</keyword>
<evidence type="ECO:0000256" key="4">
    <source>
        <dbReference type="HAMAP-Rule" id="MF_00636"/>
    </source>
</evidence>
<feature type="binding site" evidence="4">
    <location>
        <begin position="22"/>
        <end position="29"/>
    </location>
    <ligand>
        <name>ATP</name>
        <dbReference type="ChEBI" id="CHEBI:30616"/>
    </ligand>
</feature>
<dbReference type="HAMAP" id="MF_00636">
    <property type="entry name" value="RapZ_like"/>
    <property type="match status" value="1"/>
</dbReference>
<organism evidence="7 8">
    <name type="scientific">Actibacterium naphthalenivorans</name>
    <dbReference type="NCBI Taxonomy" id="1614693"/>
    <lineage>
        <taxon>Bacteria</taxon>
        <taxon>Pseudomonadati</taxon>
        <taxon>Pseudomonadota</taxon>
        <taxon>Alphaproteobacteria</taxon>
        <taxon>Rhodobacterales</taxon>
        <taxon>Roseobacteraceae</taxon>
        <taxon>Actibacterium</taxon>
    </lineage>
</organism>
<dbReference type="PIRSF" id="PIRSF005052">
    <property type="entry name" value="P-loopkin"/>
    <property type="match status" value="1"/>
</dbReference>
<evidence type="ECO:0000256" key="2">
    <source>
        <dbReference type="ARBA" id="ARBA00022840"/>
    </source>
</evidence>
<keyword evidence="3 4" id="KW-0342">GTP-binding</keyword>
<evidence type="ECO:0000313" key="7">
    <source>
        <dbReference type="EMBL" id="MBB4021301.1"/>
    </source>
</evidence>
<dbReference type="Gene3D" id="3.40.50.300">
    <property type="entry name" value="P-loop containing nucleotide triphosphate hydrolases"/>
    <property type="match status" value="1"/>
</dbReference>
<evidence type="ECO:0000256" key="1">
    <source>
        <dbReference type="ARBA" id="ARBA00022741"/>
    </source>
</evidence>
<dbReference type="Pfam" id="PF03668">
    <property type="entry name" value="RapZ-like_N"/>
    <property type="match status" value="1"/>
</dbReference>
<protein>
    <submittedName>
        <fullName evidence="7">UPF0042 nucleotide-binding protein</fullName>
    </submittedName>
</protein>
<dbReference type="Pfam" id="PF22740">
    <property type="entry name" value="PapZ_C"/>
    <property type="match status" value="1"/>
</dbReference>
<dbReference type="AlphaFoldDB" id="A0A840C5U2"/>
<proteinExistence type="inferred from homology"/>
<dbReference type="GO" id="GO:0005524">
    <property type="term" value="F:ATP binding"/>
    <property type="evidence" value="ECO:0007669"/>
    <property type="project" value="UniProtKB-UniRule"/>
</dbReference>
<keyword evidence="8" id="KW-1185">Reference proteome</keyword>
<dbReference type="Proteomes" id="UP000585681">
    <property type="component" value="Unassembled WGS sequence"/>
</dbReference>
<dbReference type="RefSeq" id="WP_054537789.1">
    <property type="nucleotide sequence ID" value="NZ_JACIEQ010000001.1"/>
</dbReference>
<comment type="caution">
    <text evidence="7">The sequence shown here is derived from an EMBL/GenBank/DDBJ whole genome shotgun (WGS) entry which is preliminary data.</text>
</comment>
<evidence type="ECO:0000313" key="8">
    <source>
        <dbReference type="Proteomes" id="UP000585681"/>
    </source>
</evidence>
<gene>
    <name evidence="7" type="ORF">GGR17_001092</name>
</gene>
<accession>A0A840C5U2</accession>
<reference evidence="7 8" key="1">
    <citation type="submission" date="2020-08" db="EMBL/GenBank/DDBJ databases">
        <title>Genomic Encyclopedia of Type Strains, Phase IV (KMG-IV): sequencing the most valuable type-strain genomes for metagenomic binning, comparative biology and taxonomic classification.</title>
        <authorList>
            <person name="Goeker M."/>
        </authorList>
    </citation>
    <scope>NUCLEOTIDE SEQUENCE [LARGE SCALE GENOMIC DNA]</scope>
    <source>
        <strain evidence="7 8">DSM 105040</strain>
    </source>
</reference>
<dbReference type="NCBIfam" id="NF003828">
    <property type="entry name" value="PRK05416.1"/>
    <property type="match status" value="1"/>
</dbReference>
<sequence length="310" mass="33749">MSDTVTSRPPAAADHQLVLVTGPSGAGRSTALAALEDLGHEAIDNMPLLLIPRLLEGPPHGPPLALGVDTRNRDFSAAALSDLFAQLQSDARVQVVLLYLDCSAEVLLRRFSETRRRHPMAPAESPADGVARELDLLAPIRAQADMLIDTSELTLHDLRAELALWFGQKDGSRLAVSVHSFSYKRGVPRGADMVFDCRFLRNPYWEPSLRGLNGQSAEVAQYVAADPLFHPFFDKVRDLTELLLPAYRDEGKSHFSIAFGCTGGQHRSVTVAEKLTDALAAAGWRVSKRHRELERQAGSGAAIQQTGKTA</sequence>
<name>A0A840C5U2_9RHOB</name>
<dbReference type="GO" id="GO:0005525">
    <property type="term" value="F:GTP binding"/>
    <property type="evidence" value="ECO:0007669"/>
    <property type="project" value="UniProtKB-UniRule"/>
</dbReference>
<feature type="domain" description="RapZ-like N-terminal" evidence="5">
    <location>
        <begin position="16"/>
        <end position="166"/>
    </location>
</feature>
<dbReference type="PANTHER" id="PTHR30448:SF0">
    <property type="entry name" value="RNASE ADAPTER PROTEIN RAPZ"/>
    <property type="match status" value="1"/>
</dbReference>
<evidence type="ECO:0000259" key="6">
    <source>
        <dbReference type="Pfam" id="PF22740"/>
    </source>
</evidence>
<dbReference type="InterPro" id="IPR053931">
    <property type="entry name" value="RapZ_C"/>
</dbReference>
<dbReference type="InterPro" id="IPR053930">
    <property type="entry name" value="RapZ-like_N"/>
</dbReference>
<feature type="domain" description="RapZ C-terminal" evidence="6">
    <location>
        <begin position="175"/>
        <end position="294"/>
    </location>
</feature>
<dbReference type="PANTHER" id="PTHR30448">
    <property type="entry name" value="RNASE ADAPTER PROTEIN RAPZ"/>
    <property type="match status" value="1"/>
</dbReference>
<dbReference type="EMBL" id="JACIEQ010000001">
    <property type="protein sequence ID" value="MBB4021301.1"/>
    <property type="molecule type" value="Genomic_DNA"/>
</dbReference>
<evidence type="ECO:0000259" key="5">
    <source>
        <dbReference type="Pfam" id="PF03668"/>
    </source>
</evidence>
<dbReference type="InterPro" id="IPR005337">
    <property type="entry name" value="RapZ-like"/>
</dbReference>